<dbReference type="InterPro" id="IPR050331">
    <property type="entry name" value="Zinc_finger"/>
</dbReference>
<dbReference type="PROSITE" id="PS50157">
    <property type="entry name" value="ZINC_FINGER_C2H2_2"/>
    <property type="match status" value="3"/>
</dbReference>
<dbReference type="SUPFAM" id="SSF57667">
    <property type="entry name" value="beta-beta-alpha zinc fingers"/>
    <property type="match status" value="1"/>
</dbReference>
<keyword evidence="3" id="KW-0677">Repeat</keyword>
<dbReference type="FunFam" id="3.30.160.60:FF:000624">
    <property type="entry name" value="zinc finger protein 697"/>
    <property type="match status" value="1"/>
</dbReference>
<dbReference type="SMART" id="SM00355">
    <property type="entry name" value="ZnF_C2H2"/>
    <property type="match status" value="3"/>
</dbReference>
<dbReference type="GO" id="GO:0005634">
    <property type="term" value="C:nucleus"/>
    <property type="evidence" value="ECO:0007669"/>
    <property type="project" value="UniProtKB-SubCell"/>
</dbReference>
<evidence type="ECO:0000313" key="9">
    <source>
        <dbReference type="EMBL" id="KAH9380591.1"/>
    </source>
</evidence>
<comment type="caution">
    <text evidence="9">The sequence shown here is derived from an EMBL/GenBank/DDBJ whole genome shotgun (WGS) entry which is preliminary data.</text>
</comment>
<evidence type="ECO:0000256" key="2">
    <source>
        <dbReference type="ARBA" id="ARBA00022723"/>
    </source>
</evidence>
<evidence type="ECO:0000259" key="8">
    <source>
        <dbReference type="PROSITE" id="PS50157"/>
    </source>
</evidence>
<evidence type="ECO:0000256" key="4">
    <source>
        <dbReference type="ARBA" id="ARBA00022771"/>
    </source>
</evidence>
<feature type="domain" description="C2H2-type" evidence="8">
    <location>
        <begin position="15"/>
        <end position="42"/>
    </location>
</feature>
<keyword evidence="2" id="KW-0479">Metal-binding</keyword>
<dbReference type="InterPro" id="IPR013087">
    <property type="entry name" value="Znf_C2H2_type"/>
</dbReference>
<evidence type="ECO:0000256" key="7">
    <source>
        <dbReference type="PROSITE-ProRule" id="PRU00042"/>
    </source>
</evidence>
<dbReference type="Proteomes" id="UP000821853">
    <property type="component" value="Chromosome 8"/>
</dbReference>
<comment type="subcellular location">
    <subcellularLocation>
        <location evidence="1">Nucleus</location>
    </subcellularLocation>
</comment>
<evidence type="ECO:0000313" key="10">
    <source>
        <dbReference type="Proteomes" id="UP000821853"/>
    </source>
</evidence>
<keyword evidence="6" id="KW-0539">Nucleus</keyword>
<reference evidence="9 10" key="1">
    <citation type="journal article" date="2020" name="Cell">
        <title>Large-Scale Comparative Analyses of Tick Genomes Elucidate Their Genetic Diversity and Vector Capacities.</title>
        <authorList>
            <consortium name="Tick Genome and Microbiome Consortium (TIGMIC)"/>
            <person name="Jia N."/>
            <person name="Wang J."/>
            <person name="Shi W."/>
            <person name="Du L."/>
            <person name="Sun Y."/>
            <person name="Zhan W."/>
            <person name="Jiang J.F."/>
            <person name="Wang Q."/>
            <person name="Zhang B."/>
            <person name="Ji P."/>
            <person name="Bell-Sakyi L."/>
            <person name="Cui X.M."/>
            <person name="Yuan T.T."/>
            <person name="Jiang B.G."/>
            <person name="Yang W.F."/>
            <person name="Lam T.T."/>
            <person name="Chang Q.C."/>
            <person name="Ding S.J."/>
            <person name="Wang X.J."/>
            <person name="Zhu J.G."/>
            <person name="Ruan X.D."/>
            <person name="Zhao L."/>
            <person name="Wei J.T."/>
            <person name="Ye R.Z."/>
            <person name="Que T.C."/>
            <person name="Du C.H."/>
            <person name="Zhou Y.H."/>
            <person name="Cheng J.X."/>
            <person name="Dai P.F."/>
            <person name="Guo W.B."/>
            <person name="Han X.H."/>
            <person name="Huang E.J."/>
            <person name="Li L.F."/>
            <person name="Wei W."/>
            <person name="Gao Y.C."/>
            <person name="Liu J.Z."/>
            <person name="Shao H.Z."/>
            <person name="Wang X."/>
            <person name="Wang C.C."/>
            <person name="Yang T.C."/>
            <person name="Huo Q.B."/>
            <person name="Li W."/>
            <person name="Chen H.Y."/>
            <person name="Chen S.E."/>
            <person name="Zhou L.G."/>
            <person name="Ni X.B."/>
            <person name="Tian J.H."/>
            <person name="Sheng Y."/>
            <person name="Liu T."/>
            <person name="Pan Y.S."/>
            <person name="Xia L.Y."/>
            <person name="Li J."/>
            <person name="Zhao F."/>
            <person name="Cao W.C."/>
        </authorList>
    </citation>
    <scope>NUCLEOTIDE SEQUENCE [LARGE SCALE GENOMIC DNA]</scope>
    <source>
        <strain evidence="9">HaeL-2018</strain>
    </source>
</reference>
<feature type="domain" description="C2H2-type" evidence="8">
    <location>
        <begin position="72"/>
        <end position="100"/>
    </location>
</feature>
<keyword evidence="10" id="KW-1185">Reference proteome</keyword>
<keyword evidence="4 7" id="KW-0863">Zinc-finger</keyword>
<dbReference type="PANTHER" id="PTHR16515">
    <property type="entry name" value="PR DOMAIN ZINC FINGER PROTEIN"/>
    <property type="match status" value="1"/>
</dbReference>
<gene>
    <name evidence="9" type="ORF">HPB48_020371</name>
</gene>
<protein>
    <recommendedName>
        <fullName evidence="8">C2H2-type domain-containing protein</fullName>
    </recommendedName>
</protein>
<dbReference type="Pfam" id="PF00096">
    <property type="entry name" value="zf-C2H2"/>
    <property type="match status" value="3"/>
</dbReference>
<feature type="domain" description="C2H2-type" evidence="8">
    <location>
        <begin position="43"/>
        <end position="71"/>
    </location>
</feature>
<dbReference type="PANTHER" id="PTHR16515:SF49">
    <property type="entry name" value="GASTRULA ZINC FINGER PROTEIN XLCGF49.1-LIKE-RELATED"/>
    <property type="match status" value="1"/>
</dbReference>
<evidence type="ECO:0000256" key="5">
    <source>
        <dbReference type="ARBA" id="ARBA00022833"/>
    </source>
</evidence>
<organism evidence="9 10">
    <name type="scientific">Haemaphysalis longicornis</name>
    <name type="common">Bush tick</name>
    <dbReference type="NCBI Taxonomy" id="44386"/>
    <lineage>
        <taxon>Eukaryota</taxon>
        <taxon>Metazoa</taxon>
        <taxon>Ecdysozoa</taxon>
        <taxon>Arthropoda</taxon>
        <taxon>Chelicerata</taxon>
        <taxon>Arachnida</taxon>
        <taxon>Acari</taxon>
        <taxon>Parasitiformes</taxon>
        <taxon>Ixodida</taxon>
        <taxon>Ixodoidea</taxon>
        <taxon>Ixodidae</taxon>
        <taxon>Haemaphysalinae</taxon>
        <taxon>Haemaphysalis</taxon>
    </lineage>
</organism>
<dbReference type="AlphaFoldDB" id="A0A9J6H1J2"/>
<dbReference type="InterPro" id="IPR036236">
    <property type="entry name" value="Znf_C2H2_sf"/>
</dbReference>
<sequence length="103" mass="12142">MARHRKLHARDTESYVCPYCSRLFPQKNELKRHIMSHSGERPHACRVCGQRFRDASHAKRHEKTVHGGPGPMTCQYCGCVFPDMWNLTQHLRIQHRQEAEFTQ</sequence>
<evidence type="ECO:0000256" key="6">
    <source>
        <dbReference type="ARBA" id="ARBA00023242"/>
    </source>
</evidence>
<evidence type="ECO:0000256" key="3">
    <source>
        <dbReference type="ARBA" id="ARBA00022737"/>
    </source>
</evidence>
<evidence type="ECO:0000256" key="1">
    <source>
        <dbReference type="ARBA" id="ARBA00004123"/>
    </source>
</evidence>
<dbReference type="VEuPathDB" id="VectorBase:HLOH_053413"/>
<dbReference type="GO" id="GO:0010468">
    <property type="term" value="P:regulation of gene expression"/>
    <property type="evidence" value="ECO:0007669"/>
    <property type="project" value="TreeGrafter"/>
</dbReference>
<dbReference type="OMA" id="FECHRCQ"/>
<name>A0A9J6H1J2_HAELO</name>
<dbReference type="OrthoDB" id="6514831at2759"/>
<dbReference type="GO" id="GO:0008270">
    <property type="term" value="F:zinc ion binding"/>
    <property type="evidence" value="ECO:0007669"/>
    <property type="project" value="UniProtKB-KW"/>
</dbReference>
<accession>A0A9J6H1J2</accession>
<proteinExistence type="predicted"/>
<dbReference type="PROSITE" id="PS00028">
    <property type="entry name" value="ZINC_FINGER_C2H2_1"/>
    <property type="match status" value="3"/>
</dbReference>
<dbReference type="Gene3D" id="3.30.160.60">
    <property type="entry name" value="Classic Zinc Finger"/>
    <property type="match status" value="2"/>
</dbReference>
<keyword evidence="5" id="KW-0862">Zinc</keyword>
<dbReference type="EMBL" id="JABSTR010000010">
    <property type="protein sequence ID" value="KAH9380591.1"/>
    <property type="molecule type" value="Genomic_DNA"/>
</dbReference>